<gene>
    <name evidence="2" type="ORF">A3Q56_07608</name>
</gene>
<keyword evidence="1" id="KW-0472">Membrane</keyword>
<protein>
    <submittedName>
        <fullName evidence="2">Uncharacterized protein</fullName>
    </submittedName>
</protein>
<keyword evidence="1" id="KW-0812">Transmembrane</keyword>
<keyword evidence="1" id="KW-1133">Transmembrane helix</keyword>
<dbReference type="Proteomes" id="UP000078046">
    <property type="component" value="Unassembled WGS sequence"/>
</dbReference>
<proteinExistence type="predicted"/>
<comment type="caution">
    <text evidence="2">The sequence shown here is derived from an EMBL/GenBank/DDBJ whole genome shotgun (WGS) entry which is preliminary data.</text>
</comment>
<feature type="transmembrane region" description="Helical" evidence="1">
    <location>
        <begin position="78"/>
        <end position="103"/>
    </location>
</feature>
<name>A0A177AS81_9BILA</name>
<reference evidence="2 3" key="1">
    <citation type="submission" date="2016-04" db="EMBL/GenBank/DDBJ databases">
        <title>The genome of Intoshia linei affirms orthonectids as highly simplified spiralians.</title>
        <authorList>
            <person name="Mikhailov K.V."/>
            <person name="Slusarev G.S."/>
            <person name="Nikitin M.A."/>
            <person name="Logacheva M.D."/>
            <person name="Penin A."/>
            <person name="Aleoshin V."/>
            <person name="Panchin Y.V."/>
        </authorList>
    </citation>
    <scope>NUCLEOTIDE SEQUENCE [LARGE SCALE GENOMIC DNA]</scope>
    <source>
        <strain evidence="2">Intl2013</strain>
        <tissue evidence="2">Whole animal</tissue>
    </source>
</reference>
<evidence type="ECO:0000313" key="2">
    <source>
        <dbReference type="EMBL" id="OAF64680.1"/>
    </source>
</evidence>
<sequence>MITGKNTMVKNSLHHDDVWIIFEDASICETFSDFAHKTGVKNNPPKQLYRTGIGEYLRMFYYKDGSINRLIKVKKRNIVLWTFIIAMGQACFSKILILEYTFYQILINLVENNGKVTDEFPAYDENDYSDDKFIDICDTAHRRRHQS</sequence>
<evidence type="ECO:0000256" key="1">
    <source>
        <dbReference type="SAM" id="Phobius"/>
    </source>
</evidence>
<dbReference type="EMBL" id="LWCA01001677">
    <property type="protein sequence ID" value="OAF64680.1"/>
    <property type="molecule type" value="Genomic_DNA"/>
</dbReference>
<dbReference type="AlphaFoldDB" id="A0A177AS81"/>
<accession>A0A177AS81</accession>
<organism evidence="2 3">
    <name type="scientific">Intoshia linei</name>
    <dbReference type="NCBI Taxonomy" id="1819745"/>
    <lineage>
        <taxon>Eukaryota</taxon>
        <taxon>Metazoa</taxon>
        <taxon>Spiralia</taxon>
        <taxon>Lophotrochozoa</taxon>
        <taxon>Mesozoa</taxon>
        <taxon>Orthonectida</taxon>
        <taxon>Rhopaluridae</taxon>
        <taxon>Intoshia</taxon>
    </lineage>
</organism>
<evidence type="ECO:0000313" key="3">
    <source>
        <dbReference type="Proteomes" id="UP000078046"/>
    </source>
</evidence>
<keyword evidence="3" id="KW-1185">Reference proteome</keyword>